<evidence type="ECO:0000256" key="1">
    <source>
        <dbReference type="SAM" id="Coils"/>
    </source>
</evidence>
<accession>A0ABT5YSN2</accession>
<keyword evidence="1" id="KW-0175">Coiled coil</keyword>
<dbReference type="EMBL" id="JARHUD010000010">
    <property type="protein sequence ID" value="MDF2097224.1"/>
    <property type="molecule type" value="Genomic_DNA"/>
</dbReference>
<reference evidence="3 4" key="1">
    <citation type="submission" date="2023-03" db="EMBL/GenBank/DDBJ databases">
        <title>Fodinicurvata sp. CAU 1616 isolated from sea sendiment.</title>
        <authorList>
            <person name="Kim W."/>
        </authorList>
    </citation>
    <scope>NUCLEOTIDE SEQUENCE [LARGE SCALE GENOMIC DNA]</scope>
    <source>
        <strain evidence="3 4">CAU 1616</strain>
    </source>
</reference>
<protein>
    <recommendedName>
        <fullName evidence="5">Cell division protein FtsL</fullName>
    </recommendedName>
</protein>
<comment type="caution">
    <text evidence="3">The sequence shown here is derived from an EMBL/GenBank/DDBJ whole genome shotgun (WGS) entry which is preliminary data.</text>
</comment>
<name>A0ABT5YSN2_9PROT</name>
<keyword evidence="4" id="KW-1185">Reference proteome</keyword>
<feature type="compositionally biased region" description="Polar residues" evidence="2">
    <location>
        <begin position="145"/>
        <end position="161"/>
    </location>
</feature>
<organism evidence="3 4">
    <name type="scientific">Aquibaculum arenosum</name>
    <dbReference type="NCBI Taxonomy" id="3032591"/>
    <lineage>
        <taxon>Bacteria</taxon>
        <taxon>Pseudomonadati</taxon>
        <taxon>Pseudomonadota</taxon>
        <taxon>Alphaproteobacteria</taxon>
        <taxon>Rhodospirillales</taxon>
        <taxon>Rhodovibrionaceae</taxon>
        <taxon>Aquibaculum</taxon>
    </lineage>
</organism>
<evidence type="ECO:0008006" key="5">
    <source>
        <dbReference type="Google" id="ProtNLM"/>
    </source>
</evidence>
<feature type="compositionally biased region" description="Low complexity" evidence="2">
    <location>
        <begin position="162"/>
        <end position="177"/>
    </location>
</feature>
<evidence type="ECO:0000313" key="3">
    <source>
        <dbReference type="EMBL" id="MDF2097224.1"/>
    </source>
</evidence>
<feature type="region of interest" description="Disordered" evidence="2">
    <location>
        <begin position="89"/>
        <end position="211"/>
    </location>
</feature>
<dbReference type="RefSeq" id="WP_275824003.1">
    <property type="nucleotide sequence ID" value="NZ_JARHUD010000010.1"/>
</dbReference>
<gene>
    <name evidence="3" type="ORF">P2G67_14685</name>
</gene>
<dbReference type="Proteomes" id="UP001215503">
    <property type="component" value="Unassembled WGS sequence"/>
</dbReference>
<evidence type="ECO:0000313" key="4">
    <source>
        <dbReference type="Proteomes" id="UP001215503"/>
    </source>
</evidence>
<sequence>MTRLLLILIVAAAAGVAGLLFQVKYEVQEVEKELAEINRQILEDREATHVLKAEWSYLNQPARIAALAERHLELGPMRPQQVVQVRHLPPRPEDFGYSQTELADAEPLPRERPLMPAGWQPEALPSPQRTPARTEGSIAVAQVDASDTQPAQAPEPQASSNPTPAAAPADPIADTIARLGTDAVPPLSENESFNPLTGRPLPVSTGGGGVR</sequence>
<proteinExistence type="predicted"/>
<feature type="coiled-coil region" evidence="1">
    <location>
        <begin position="20"/>
        <end position="47"/>
    </location>
</feature>
<evidence type="ECO:0000256" key="2">
    <source>
        <dbReference type="SAM" id="MobiDB-lite"/>
    </source>
</evidence>